<dbReference type="GO" id="GO:0000221">
    <property type="term" value="C:vacuolar proton-transporting V-type ATPase, V1 domain"/>
    <property type="evidence" value="ECO:0007669"/>
    <property type="project" value="TreeGrafter"/>
</dbReference>
<comment type="function">
    <text evidence="5">Subunit of the V1 complex of vacuolar(H+)-ATPase (V-ATPase), a multisubunit enzyme composed of a peripheral complex (V1) that hydrolyzes ATP and a membrane integral complex (V0) that translocates protons. V-ATPase is responsible for acidifying and maintaining the pH of intracellular compartments. Subunit C is necessary for the assembly of the catalytic sector of the enzyme and is likely to have a specific function in its catalytic activity. Reversibly leaves the enzyme after glucose depletion, causing the catalytic subcomplex V1 to detach from the V0 section.</text>
</comment>
<dbReference type="FunFam" id="3.30.70.100:FF:000002">
    <property type="entry name" value="V-type proton ATPase subunit C"/>
    <property type="match status" value="1"/>
</dbReference>
<organism evidence="7 8">
    <name type="scientific">Ephemerocybe angulata</name>
    <dbReference type="NCBI Taxonomy" id="980116"/>
    <lineage>
        <taxon>Eukaryota</taxon>
        <taxon>Fungi</taxon>
        <taxon>Dikarya</taxon>
        <taxon>Basidiomycota</taxon>
        <taxon>Agaricomycotina</taxon>
        <taxon>Agaricomycetes</taxon>
        <taxon>Agaricomycetidae</taxon>
        <taxon>Agaricales</taxon>
        <taxon>Agaricineae</taxon>
        <taxon>Psathyrellaceae</taxon>
        <taxon>Ephemerocybe</taxon>
    </lineage>
</organism>
<dbReference type="InterPro" id="IPR004907">
    <property type="entry name" value="ATPase_V1-cplx_csu"/>
</dbReference>
<evidence type="ECO:0000256" key="4">
    <source>
        <dbReference type="ARBA" id="ARBA00023065"/>
    </source>
</evidence>
<dbReference type="SUPFAM" id="SSF118203">
    <property type="entry name" value="Vacuolar ATP synthase subunit C"/>
    <property type="match status" value="1"/>
</dbReference>
<keyword evidence="3 6" id="KW-0375">Hydrogen ion transport</keyword>
<dbReference type="Gene3D" id="3.30.70.1180">
    <property type="entry name" value="Vacuolar atp synthase subunit c, domain 1"/>
    <property type="match status" value="1"/>
</dbReference>
<dbReference type="InterPro" id="IPR036132">
    <property type="entry name" value="Vac_ATP_synth_c_sf"/>
</dbReference>
<dbReference type="PANTHER" id="PTHR10137">
    <property type="entry name" value="V-TYPE PROTON ATPASE SUBUNIT C"/>
    <property type="match status" value="1"/>
</dbReference>
<dbReference type="AlphaFoldDB" id="A0A8H5FI90"/>
<name>A0A8H5FI90_9AGAR</name>
<dbReference type="CDD" id="cd14785">
    <property type="entry name" value="V-ATPase_C"/>
    <property type="match status" value="1"/>
</dbReference>
<comment type="similarity">
    <text evidence="1 6">Belongs to the V-ATPase C subunit family.</text>
</comment>
<reference evidence="7 8" key="1">
    <citation type="journal article" date="2020" name="ISME J.">
        <title>Uncovering the hidden diversity of litter-decomposition mechanisms in mushroom-forming fungi.</title>
        <authorList>
            <person name="Floudas D."/>
            <person name="Bentzer J."/>
            <person name="Ahren D."/>
            <person name="Johansson T."/>
            <person name="Persson P."/>
            <person name="Tunlid A."/>
        </authorList>
    </citation>
    <scope>NUCLEOTIDE SEQUENCE [LARGE SCALE GENOMIC DNA]</scope>
    <source>
        <strain evidence="7 8">CBS 175.51</strain>
    </source>
</reference>
<evidence type="ECO:0000256" key="5">
    <source>
        <dbReference type="ARBA" id="ARBA00053565"/>
    </source>
</evidence>
<evidence type="ECO:0000256" key="3">
    <source>
        <dbReference type="ARBA" id="ARBA00022781"/>
    </source>
</evidence>
<dbReference type="OrthoDB" id="6605928at2759"/>
<keyword evidence="4 6" id="KW-0406">Ion transport</keyword>
<evidence type="ECO:0000256" key="1">
    <source>
        <dbReference type="ARBA" id="ARBA00006138"/>
    </source>
</evidence>
<dbReference type="Gene3D" id="1.20.1460.10">
    <property type="entry name" value="subunit c (vma5p) of the yeast v-atpase, domain 2"/>
    <property type="match status" value="1"/>
</dbReference>
<comment type="caution">
    <text evidence="7">The sequence shown here is derived from an EMBL/GenBank/DDBJ whole genome shotgun (WGS) entry which is preliminary data.</text>
</comment>
<keyword evidence="8" id="KW-1185">Reference proteome</keyword>
<comment type="subunit">
    <text evidence="6">V-ATPase is a heteromultimeric enzyme composed of a peripheral catalytic V1 complex (components A to H) attached to an integral membrane V0 proton pore complex.</text>
</comment>
<accession>A0A8H5FI90</accession>
<protein>
    <recommendedName>
        <fullName evidence="6">V-type proton ATPase subunit C</fullName>
    </recommendedName>
</protein>
<evidence type="ECO:0000256" key="6">
    <source>
        <dbReference type="RuleBase" id="RU364010"/>
    </source>
</evidence>
<keyword evidence="2 6" id="KW-0813">Transport</keyword>
<dbReference type="EMBL" id="JAACJK010000057">
    <property type="protein sequence ID" value="KAF5337393.1"/>
    <property type="molecule type" value="Genomic_DNA"/>
</dbReference>
<dbReference type="GO" id="GO:0046961">
    <property type="term" value="F:proton-transporting ATPase activity, rotational mechanism"/>
    <property type="evidence" value="ECO:0007669"/>
    <property type="project" value="InterPro"/>
</dbReference>
<dbReference type="PANTHER" id="PTHR10137:SF0">
    <property type="entry name" value="V-TYPE PROTON ATPASE SUBUNIT C"/>
    <property type="match status" value="1"/>
</dbReference>
<dbReference type="Proteomes" id="UP000541558">
    <property type="component" value="Unassembled WGS sequence"/>
</dbReference>
<sequence>MPSDQSTWLISVPLDGDSEGLLQELAPKLAQQAKLPVQDIAQLPIPSFKTGTFDSLFTLSEDLPKQDAFFTATVAKTVDTLRNLLNNDPSKLGQHVLVDERNVDSYILGGWKWNEGRYPVQRSLRDLVDGLNSEMTSIDNALKTKLTNYNLVKGSLTQMQRKKNGNLSVRSLADIVTQDDFVLDSEYLETVLVAVPKNLVKEWNGSYERLSSMVVPRSAKELLSDDEFALFSVVIFKRIHDDFLQKCRERKFIVRDFVYSEEEIEKEKQELETANTTEKELWTELLRLTRTNFSEAFQLLVHLKIVRLFVESVLRYGLPPNYIGIAVKPTPKSAKKVFETLQRQFTYLRSRSNPEQKRAAGKPAANQEDFLGEYQNILDQEFFDFVLYEVPWVVY</sequence>
<comment type="function">
    <text evidence="6">Subunit of the V1 complex of vacuolar(H+)-ATPase (V-ATPase), a multisubunit enzyme composed of a peripheral complex (V1) that hydrolyzes ATP and a membrane integral complex (V0) that translocates protons. V-ATPase is responsible for acidifying and maintaining the pH of intracellular compartments and in some cell types, is targeted to the plasma membrane, where it is responsible for acidifying the extracellular environment. Subunit C is necessary for the assembly of the catalytic sector of the enzyme and is likely to have a specific function in its catalytic activity.</text>
</comment>
<evidence type="ECO:0000313" key="8">
    <source>
        <dbReference type="Proteomes" id="UP000541558"/>
    </source>
</evidence>
<dbReference type="Pfam" id="PF03223">
    <property type="entry name" value="V-ATPase_C"/>
    <property type="match status" value="1"/>
</dbReference>
<dbReference type="Gene3D" id="3.30.70.100">
    <property type="match status" value="1"/>
</dbReference>
<evidence type="ECO:0000313" key="7">
    <source>
        <dbReference type="EMBL" id="KAF5337393.1"/>
    </source>
</evidence>
<gene>
    <name evidence="7" type="ORF">D9611_003250</name>
</gene>
<evidence type="ECO:0000256" key="2">
    <source>
        <dbReference type="ARBA" id="ARBA00022448"/>
    </source>
</evidence>
<proteinExistence type="inferred from homology"/>